<keyword evidence="2" id="KW-0489">Methyltransferase</keyword>
<dbReference type="GO" id="GO:0008168">
    <property type="term" value="F:methyltransferase activity"/>
    <property type="evidence" value="ECO:0007669"/>
    <property type="project" value="UniProtKB-KW"/>
</dbReference>
<organism evidence="2 3">
    <name type="scientific">Marinobacter orientalis</name>
    <dbReference type="NCBI Taxonomy" id="1928859"/>
    <lineage>
        <taxon>Bacteria</taxon>
        <taxon>Pseudomonadati</taxon>
        <taxon>Pseudomonadota</taxon>
        <taxon>Gammaproteobacteria</taxon>
        <taxon>Pseudomonadales</taxon>
        <taxon>Marinobacteraceae</taxon>
        <taxon>Marinobacter</taxon>
    </lineage>
</organism>
<evidence type="ECO:0000259" key="1">
    <source>
        <dbReference type="Pfam" id="PF05050"/>
    </source>
</evidence>
<evidence type="ECO:0000313" key="2">
    <source>
        <dbReference type="EMBL" id="NMT63790.1"/>
    </source>
</evidence>
<dbReference type="InterPro" id="IPR006342">
    <property type="entry name" value="FkbM_mtfrase"/>
</dbReference>
<dbReference type="InterPro" id="IPR029063">
    <property type="entry name" value="SAM-dependent_MTases_sf"/>
</dbReference>
<dbReference type="SUPFAM" id="SSF53335">
    <property type="entry name" value="S-adenosyl-L-methionine-dependent methyltransferases"/>
    <property type="match status" value="1"/>
</dbReference>
<dbReference type="Proteomes" id="UP000567186">
    <property type="component" value="Unassembled WGS sequence"/>
</dbReference>
<dbReference type="GO" id="GO:0032259">
    <property type="term" value="P:methylation"/>
    <property type="evidence" value="ECO:0007669"/>
    <property type="project" value="UniProtKB-KW"/>
</dbReference>
<dbReference type="NCBIfam" id="TIGR01444">
    <property type="entry name" value="fkbM_fam"/>
    <property type="match status" value="1"/>
</dbReference>
<sequence>MGANIGVHSLVFSTLVGSSGQIVAIEPQSKVRKRLEANLKNNQITNVVVLGCAIGAEECCARIYDIANNNDGAATLRPSEPEKHEKFENIEVKTLDFVQSSTHLDRFDIVKIDVEGAELEVLQGLSKLFKSSPPRCLFVECVNSNLKRFNTSSEELIAKLEDLGYQLEAKHKGRWVSISDADRNNCDIFAKLKV</sequence>
<proteinExistence type="predicted"/>
<reference evidence="2 3" key="1">
    <citation type="submission" date="2020-04" db="EMBL/GenBank/DDBJ databases">
        <title>Marinobacter oceani sp. nov., isolated from marine solar saltern.</title>
        <authorList>
            <person name="Chen X.-Y."/>
        </authorList>
    </citation>
    <scope>NUCLEOTIDE SEQUENCE [LARGE SCALE GENOMIC DNA]</scope>
    <source>
        <strain evidence="2 3">W62</strain>
    </source>
</reference>
<dbReference type="Pfam" id="PF05050">
    <property type="entry name" value="Methyltransf_21"/>
    <property type="match status" value="1"/>
</dbReference>
<dbReference type="Gene3D" id="3.40.50.150">
    <property type="entry name" value="Vaccinia Virus protein VP39"/>
    <property type="match status" value="1"/>
</dbReference>
<accession>A0A7Y0WSG3</accession>
<comment type="caution">
    <text evidence="2">The sequence shown here is derived from an EMBL/GenBank/DDBJ whole genome shotgun (WGS) entry which is preliminary data.</text>
</comment>
<dbReference type="InterPro" id="IPR052514">
    <property type="entry name" value="SAM-dependent_MTase"/>
</dbReference>
<gene>
    <name evidence="2" type="ORF">HIU99_09270</name>
</gene>
<feature type="domain" description="Methyltransferase FkbM" evidence="1">
    <location>
        <begin position="2"/>
        <end position="167"/>
    </location>
</feature>
<protein>
    <submittedName>
        <fullName evidence="2">FkbM family methyltransferase</fullName>
    </submittedName>
</protein>
<keyword evidence="3" id="KW-1185">Reference proteome</keyword>
<name>A0A7Y0WSG3_9GAMM</name>
<evidence type="ECO:0000313" key="3">
    <source>
        <dbReference type="Proteomes" id="UP000567186"/>
    </source>
</evidence>
<dbReference type="AlphaFoldDB" id="A0A7Y0WSG3"/>
<dbReference type="PANTHER" id="PTHR34203">
    <property type="entry name" value="METHYLTRANSFERASE, FKBM FAMILY PROTEIN"/>
    <property type="match status" value="1"/>
</dbReference>
<keyword evidence="2" id="KW-0808">Transferase</keyword>
<dbReference type="EMBL" id="JABCKY010000002">
    <property type="protein sequence ID" value="NMT63790.1"/>
    <property type="molecule type" value="Genomic_DNA"/>
</dbReference>
<dbReference type="PANTHER" id="PTHR34203:SF15">
    <property type="entry name" value="SLL1173 PROTEIN"/>
    <property type="match status" value="1"/>
</dbReference>